<accession>A0A183TL35</accession>
<organism evidence="4">
    <name type="scientific">Schistocephalus solidus</name>
    <name type="common">Tapeworm</name>
    <dbReference type="NCBI Taxonomy" id="70667"/>
    <lineage>
        <taxon>Eukaryota</taxon>
        <taxon>Metazoa</taxon>
        <taxon>Spiralia</taxon>
        <taxon>Lophotrochozoa</taxon>
        <taxon>Platyhelminthes</taxon>
        <taxon>Cestoda</taxon>
        <taxon>Eucestoda</taxon>
        <taxon>Diphyllobothriidea</taxon>
        <taxon>Diphyllobothriidae</taxon>
        <taxon>Schistocephalus</taxon>
    </lineage>
</organism>
<evidence type="ECO:0000256" key="1">
    <source>
        <dbReference type="SAM" id="MobiDB-lite"/>
    </source>
</evidence>
<sequence>MANKPEMAIPASLVLVSIVNRYRCRRHCGEFHCHGCACDRIGPYDVCMREDREGSGGGDLCCVLVLQALVHQSLYDGFASDRSDQCVRPAGSERGPPRSPGLSAVTSGKSSECPCIVAFDLLVDKKPWRHLNRRIVWIVDRRQSSRGGRSGEVAYSAETGEMEVVELPCLFPVQRPGLRSIQQPRQDDNFVHLELGAKVETGSIPDDVLMRPKVWLALAIRWMISS</sequence>
<proteinExistence type="predicted"/>
<dbReference type="WBParaSite" id="SSLN_0001783601-mRNA-1">
    <property type="protein sequence ID" value="SSLN_0001783601-mRNA-1"/>
    <property type="gene ID" value="SSLN_0001783601"/>
</dbReference>
<protein>
    <submittedName>
        <fullName evidence="2 4">Uncharacterized protein</fullName>
    </submittedName>
</protein>
<reference evidence="4" key="1">
    <citation type="submission" date="2016-06" db="UniProtKB">
        <authorList>
            <consortium name="WormBaseParasite"/>
        </authorList>
    </citation>
    <scope>IDENTIFICATION</scope>
</reference>
<gene>
    <name evidence="2" type="ORF">SSLN_LOCUS17183</name>
</gene>
<reference evidence="2 3" key="2">
    <citation type="submission" date="2018-11" db="EMBL/GenBank/DDBJ databases">
        <authorList>
            <consortium name="Pathogen Informatics"/>
        </authorList>
    </citation>
    <scope>NUCLEOTIDE SEQUENCE [LARGE SCALE GENOMIC DNA]</scope>
    <source>
        <strain evidence="2 3">NST_G2</strain>
    </source>
</reference>
<evidence type="ECO:0000313" key="2">
    <source>
        <dbReference type="EMBL" id="VDM03569.1"/>
    </source>
</evidence>
<feature type="region of interest" description="Disordered" evidence="1">
    <location>
        <begin position="86"/>
        <end position="109"/>
    </location>
</feature>
<keyword evidence="3" id="KW-1185">Reference proteome</keyword>
<dbReference type="EMBL" id="UYSU01042107">
    <property type="protein sequence ID" value="VDM03569.1"/>
    <property type="molecule type" value="Genomic_DNA"/>
</dbReference>
<evidence type="ECO:0000313" key="3">
    <source>
        <dbReference type="Proteomes" id="UP000275846"/>
    </source>
</evidence>
<name>A0A183TL35_SCHSO</name>
<dbReference type="AlphaFoldDB" id="A0A183TL35"/>
<evidence type="ECO:0000313" key="4">
    <source>
        <dbReference type="WBParaSite" id="SSLN_0001783601-mRNA-1"/>
    </source>
</evidence>
<dbReference type="Proteomes" id="UP000275846">
    <property type="component" value="Unassembled WGS sequence"/>
</dbReference>